<dbReference type="AlphaFoldDB" id="A0A8S9ZRQ0"/>
<feature type="transmembrane region" description="Helical" evidence="2">
    <location>
        <begin position="124"/>
        <end position="147"/>
    </location>
</feature>
<organism evidence="3 4">
    <name type="scientific">Meloidogyne graminicola</name>
    <dbReference type="NCBI Taxonomy" id="189291"/>
    <lineage>
        <taxon>Eukaryota</taxon>
        <taxon>Metazoa</taxon>
        <taxon>Ecdysozoa</taxon>
        <taxon>Nematoda</taxon>
        <taxon>Chromadorea</taxon>
        <taxon>Rhabditida</taxon>
        <taxon>Tylenchina</taxon>
        <taxon>Tylenchomorpha</taxon>
        <taxon>Tylenchoidea</taxon>
        <taxon>Meloidogynidae</taxon>
        <taxon>Meloidogyninae</taxon>
        <taxon>Meloidogyne</taxon>
    </lineage>
</organism>
<proteinExistence type="predicted"/>
<feature type="compositionally biased region" description="Basic and acidic residues" evidence="1">
    <location>
        <begin position="106"/>
        <end position="118"/>
    </location>
</feature>
<sequence>MLLALSVLVFYILFVSTSIQRKRRCAVFFVWIVLLLFASGFEGQGEQVNSSTEEFSSTTLFPSTDGTTNGDMLNKSLELETNQTNAENNTNLTEASTDISETTEQETTKIEGSTEEKNGGSEDILILGVIILVCGLLVISTAIFVGYRIYKVKTKKSKEVLSSTRSKKKDKKKGKSNERKKGSQESSKTKPSTGYEIVEKK</sequence>
<reference evidence="3" key="1">
    <citation type="journal article" date="2020" name="Ecol. Evol.">
        <title>Genome structure and content of the rice root-knot nematode (Meloidogyne graminicola).</title>
        <authorList>
            <person name="Phan N.T."/>
            <person name="Danchin E.G.J."/>
            <person name="Klopp C."/>
            <person name="Perfus-Barbeoch L."/>
            <person name="Kozlowski D.K."/>
            <person name="Koutsovoulos G.D."/>
            <person name="Lopez-Roques C."/>
            <person name="Bouchez O."/>
            <person name="Zahm M."/>
            <person name="Besnard G."/>
            <person name="Bellafiore S."/>
        </authorList>
    </citation>
    <scope>NUCLEOTIDE SEQUENCE</scope>
    <source>
        <strain evidence="3">VN-18</strain>
    </source>
</reference>
<comment type="caution">
    <text evidence="3">The sequence shown here is derived from an EMBL/GenBank/DDBJ whole genome shotgun (WGS) entry which is preliminary data.</text>
</comment>
<keyword evidence="2" id="KW-0472">Membrane</keyword>
<keyword evidence="4" id="KW-1185">Reference proteome</keyword>
<name>A0A8S9ZRQ0_9BILA</name>
<evidence type="ECO:0000256" key="2">
    <source>
        <dbReference type="SAM" id="Phobius"/>
    </source>
</evidence>
<evidence type="ECO:0000313" key="4">
    <source>
        <dbReference type="Proteomes" id="UP000605970"/>
    </source>
</evidence>
<dbReference type="Proteomes" id="UP000605970">
    <property type="component" value="Unassembled WGS sequence"/>
</dbReference>
<feature type="compositionally biased region" description="Basic residues" evidence="1">
    <location>
        <begin position="165"/>
        <end position="174"/>
    </location>
</feature>
<feature type="compositionally biased region" description="Low complexity" evidence="1">
    <location>
        <begin position="81"/>
        <end position="95"/>
    </location>
</feature>
<accession>A0A8S9ZRQ0</accession>
<keyword evidence="2" id="KW-1133">Transmembrane helix</keyword>
<feature type="region of interest" description="Disordered" evidence="1">
    <location>
        <begin position="157"/>
        <end position="201"/>
    </location>
</feature>
<dbReference type="EMBL" id="JABEBT010000031">
    <property type="protein sequence ID" value="KAF7636290.1"/>
    <property type="molecule type" value="Genomic_DNA"/>
</dbReference>
<evidence type="ECO:0000313" key="3">
    <source>
        <dbReference type="EMBL" id="KAF7636290.1"/>
    </source>
</evidence>
<gene>
    <name evidence="3" type="ORF">Mgra_00004277</name>
</gene>
<keyword evidence="2" id="KW-0812">Transmembrane</keyword>
<protein>
    <submittedName>
        <fullName evidence="3">Uncharacterized protein</fullName>
    </submittedName>
</protein>
<feature type="region of interest" description="Disordered" evidence="1">
    <location>
        <begin position="81"/>
        <end position="118"/>
    </location>
</feature>
<evidence type="ECO:0000256" key="1">
    <source>
        <dbReference type="SAM" id="MobiDB-lite"/>
    </source>
</evidence>